<dbReference type="EMBL" id="HACG01049869">
    <property type="protein sequence ID" value="CEK96734.1"/>
    <property type="molecule type" value="Transcribed_RNA"/>
</dbReference>
<dbReference type="AlphaFoldDB" id="A0A0B7BU35"/>
<name>A0A0B7BU35_9EUPU</name>
<proteinExistence type="predicted"/>
<organism evidence="1">
    <name type="scientific">Arion vulgaris</name>
    <dbReference type="NCBI Taxonomy" id="1028688"/>
    <lineage>
        <taxon>Eukaryota</taxon>
        <taxon>Metazoa</taxon>
        <taxon>Spiralia</taxon>
        <taxon>Lophotrochozoa</taxon>
        <taxon>Mollusca</taxon>
        <taxon>Gastropoda</taxon>
        <taxon>Heterobranchia</taxon>
        <taxon>Euthyneura</taxon>
        <taxon>Panpulmonata</taxon>
        <taxon>Eupulmonata</taxon>
        <taxon>Stylommatophora</taxon>
        <taxon>Helicina</taxon>
        <taxon>Arionoidea</taxon>
        <taxon>Arionidae</taxon>
        <taxon>Arion</taxon>
    </lineage>
</organism>
<sequence>DQALYHYATYGHMYLQGLKKIKVITLNSEEFDKNNFSQKQVLNKCLQTGKAKLRLI</sequence>
<gene>
    <name evidence="1" type="primary">ORF213260</name>
</gene>
<protein>
    <submittedName>
        <fullName evidence="1">Uncharacterized protein</fullName>
    </submittedName>
</protein>
<reference evidence="1" key="1">
    <citation type="submission" date="2014-12" db="EMBL/GenBank/DDBJ databases">
        <title>Insight into the proteome of Arion vulgaris.</title>
        <authorList>
            <person name="Aradska J."/>
            <person name="Bulat T."/>
            <person name="Smidak R."/>
            <person name="Sarate P."/>
            <person name="Gangsoo J."/>
            <person name="Sialana F."/>
            <person name="Bilban M."/>
            <person name="Lubec G."/>
        </authorList>
    </citation>
    <scope>NUCLEOTIDE SEQUENCE</scope>
    <source>
        <tissue evidence="1">Skin</tissue>
    </source>
</reference>
<accession>A0A0B7BU35</accession>
<feature type="non-terminal residue" evidence="1">
    <location>
        <position position="1"/>
    </location>
</feature>
<evidence type="ECO:0000313" key="1">
    <source>
        <dbReference type="EMBL" id="CEK96734.1"/>
    </source>
</evidence>